<dbReference type="HOGENOM" id="CLU_3357280_0_0_5"/>
<dbReference type="KEGG" id="nse:NSE_0764"/>
<sequence length="36" mass="3991">MCVVKHLRSRGACAFRMTVFVWSVGFCAKLLCVTGI</sequence>
<protein>
    <submittedName>
        <fullName evidence="1">Uncharacterized protein</fullName>
    </submittedName>
</protein>
<organism evidence="1 2">
    <name type="scientific">Ehrlichia sennetsu (strain ATCC VR-367 / Miyayama)</name>
    <name type="common">Neorickettsia sennetsu</name>
    <dbReference type="NCBI Taxonomy" id="222891"/>
    <lineage>
        <taxon>Bacteria</taxon>
        <taxon>Pseudomonadati</taxon>
        <taxon>Pseudomonadota</taxon>
        <taxon>Alphaproteobacteria</taxon>
        <taxon>Rickettsiales</taxon>
        <taxon>Anaplasmataceae</taxon>
        <taxon>Ehrlichia</taxon>
    </lineage>
</organism>
<proteinExistence type="predicted"/>
<name>Q2GD07_EHRS3</name>
<reference evidence="1 2" key="1">
    <citation type="journal article" date="2006" name="PLoS Genet.">
        <title>Comparative genomics of emerging human ehrlichiosis agents.</title>
        <authorList>
            <person name="Dunning Hotopp J.C."/>
            <person name="Lin M."/>
            <person name="Madupu R."/>
            <person name="Crabtree J."/>
            <person name="Angiuoli S.V."/>
            <person name="Eisen J.A."/>
            <person name="Seshadri R."/>
            <person name="Ren Q."/>
            <person name="Wu M."/>
            <person name="Utterback T.R."/>
            <person name="Smith S."/>
            <person name="Lewis M."/>
            <person name="Khouri H."/>
            <person name="Zhang C."/>
            <person name="Niu H."/>
            <person name="Lin Q."/>
            <person name="Ohashi N."/>
            <person name="Zhi N."/>
            <person name="Nelson W."/>
            <person name="Brinkac L.M."/>
            <person name="Dodson R.J."/>
            <person name="Rosovitz M.J."/>
            <person name="Sundaram J."/>
            <person name="Daugherty S.C."/>
            <person name="Davidsen T."/>
            <person name="Durkin A.S."/>
            <person name="Gwinn M."/>
            <person name="Haft D.H."/>
            <person name="Selengut J.D."/>
            <person name="Sullivan S.A."/>
            <person name="Zafar N."/>
            <person name="Zhou L."/>
            <person name="Benahmed F."/>
            <person name="Forberger H."/>
            <person name="Halpin R."/>
            <person name="Mulligan S."/>
            <person name="Robinson J."/>
            <person name="White O."/>
            <person name="Rikihisa Y."/>
            <person name="Tettelin H."/>
        </authorList>
    </citation>
    <scope>NUCLEOTIDE SEQUENCE [LARGE SCALE GENOMIC DNA]</scope>
    <source>
        <strain evidence="2">ATCC VR-367 / Miyayama</strain>
    </source>
</reference>
<dbReference type="EMBL" id="CP000237">
    <property type="protein sequence ID" value="ABD46438.1"/>
    <property type="molecule type" value="Genomic_DNA"/>
</dbReference>
<dbReference type="AlphaFoldDB" id="Q2GD07"/>
<evidence type="ECO:0000313" key="2">
    <source>
        <dbReference type="Proteomes" id="UP000001942"/>
    </source>
</evidence>
<dbReference type="Proteomes" id="UP000001942">
    <property type="component" value="Chromosome"/>
</dbReference>
<accession>Q2GD07</accession>
<evidence type="ECO:0000313" key="1">
    <source>
        <dbReference type="EMBL" id="ABD46438.1"/>
    </source>
</evidence>
<gene>
    <name evidence="1" type="ordered locus">NSE_0764</name>
</gene>
<keyword evidence="2" id="KW-1185">Reference proteome</keyword>